<comment type="caution">
    <text evidence="1">The sequence shown here is derived from an EMBL/GenBank/DDBJ whole genome shotgun (WGS) entry which is preliminary data.</text>
</comment>
<organism evidence="1 2">
    <name type="scientific">Candidatus Portnoybacteria bacterium CG11_big_fil_rev_8_21_14_0_20_44_10</name>
    <dbReference type="NCBI Taxonomy" id="1974818"/>
    <lineage>
        <taxon>Bacteria</taxon>
        <taxon>Candidatus Portnoyibacteriota</taxon>
    </lineage>
</organism>
<dbReference type="EMBL" id="PCVN01000032">
    <property type="protein sequence ID" value="PIQ74609.1"/>
    <property type="molecule type" value="Genomic_DNA"/>
</dbReference>
<dbReference type="Proteomes" id="UP000231550">
    <property type="component" value="Unassembled WGS sequence"/>
</dbReference>
<name>A0A2H0KR46_9BACT</name>
<gene>
    <name evidence="1" type="ORF">COV85_01175</name>
</gene>
<dbReference type="AlphaFoldDB" id="A0A2H0KR46"/>
<reference evidence="1 2" key="1">
    <citation type="submission" date="2017-09" db="EMBL/GenBank/DDBJ databases">
        <title>Depth-based differentiation of microbial function through sediment-hosted aquifers and enrichment of novel symbionts in the deep terrestrial subsurface.</title>
        <authorList>
            <person name="Probst A.J."/>
            <person name="Ladd B."/>
            <person name="Jarett J.K."/>
            <person name="Geller-Mcgrath D.E."/>
            <person name="Sieber C.M."/>
            <person name="Emerson J.B."/>
            <person name="Anantharaman K."/>
            <person name="Thomas B.C."/>
            <person name="Malmstrom R."/>
            <person name="Stieglmeier M."/>
            <person name="Klingl A."/>
            <person name="Woyke T."/>
            <person name="Ryan C.M."/>
            <person name="Banfield J.F."/>
        </authorList>
    </citation>
    <scope>NUCLEOTIDE SEQUENCE [LARGE SCALE GENOMIC DNA]</scope>
    <source>
        <strain evidence="1">CG11_big_fil_rev_8_21_14_0_20_44_10</strain>
    </source>
</reference>
<evidence type="ECO:0000313" key="2">
    <source>
        <dbReference type="Proteomes" id="UP000231550"/>
    </source>
</evidence>
<evidence type="ECO:0000313" key="1">
    <source>
        <dbReference type="EMBL" id="PIQ74609.1"/>
    </source>
</evidence>
<accession>A0A2H0KR46</accession>
<proteinExistence type="predicted"/>
<protein>
    <submittedName>
        <fullName evidence="1">Uncharacterized protein</fullName>
    </submittedName>
</protein>
<sequence length="205" mass="24121">MKTIYYVPTVHSLNEINTEIAKTLRDTDDQEVSAIWEKYEKQVKKYWQSIKSWLYENIKDFHNVVIYLDSLPVLDHKYISLYFFELLSGCPTCPNYQCVKWLLDQGASLEGTDHFRLLRLFEAAHIEMIKDPDTCFFYEHWVNNIVHLRDRFIAQRIKTTLLNDSIGLLLLGCNHRTIDELRKISKNIRVIIPSVCYVSADEEGA</sequence>